<dbReference type="Pfam" id="PF04780">
    <property type="entry name" value="DUF629"/>
    <property type="match status" value="1"/>
</dbReference>
<dbReference type="InterPro" id="IPR006865">
    <property type="entry name" value="DUF629"/>
</dbReference>
<dbReference type="AlphaFoldDB" id="A0A843WR25"/>
<keyword evidence="2" id="KW-0378">Hydrolase</keyword>
<dbReference type="InterPro" id="IPR006866">
    <property type="entry name" value="DUF627_N"/>
</dbReference>
<dbReference type="PROSITE" id="PS50157">
    <property type="entry name" value="ZINC_FINGER_C2H2_2"/>
    <property type="match status" value="1"/>
</dbReference>
<protein>
    <recommendedName>
        <fullName evidence="5">C2H2-type domain-containing protein</fullName>
    </recommendedName>
</protein>
<dbReference type="Proteomes" id="UP000652761">
    <property type="component" value="Unassembled WGS sequence"/>
</dbReference>
<feature type="region of interest" description="Disordered" evidence="4">
    <location>
        <begin position="108"/>
        <end position="128"/>
    </location>
</feature>
<dbReference type="EMBL" id="NMUH01005317">
    <property type="protein sequence ID" value="MQM12439.1"/>
    <property type="molecule type" value="Genomic_DNA"/>
</dbReference>
<evidence type="ECO:0000256" key="2">
    <source>
        <dbReference type="ARBA" id="ARBA00022801"/>
    </source>
</evidence>
<evidence type="ECO:0000313" key="7">
    <source>
        <dbReference type="Proteomes" id="UP000652761"/>
    </source>
</evidence>
<gene>
    <name evidence="6" type="ORF">Taro_045357</name>
</gene>
<dbReference type="PANTHER" id="PTHR22975:SF9">
    <property type="entry name" value="ECHINUS SPLICE FORM 3"/>
    <property type="match status" value="1"/>
</dbReference>
<evidence type="ECO:0000259" key="5">
    <source>
        <dbReference type="PROSITE" id="PS50157"/>
    </source>
</evidence>
<evidence type="ECO:0000256" key="1">
    <source>
        <dbReference type="ARBA" id="ARBA00022786"/>
    </source>
</evidence>
<feature type="domain" description="C2H2-type" evidence="5">
    <location>
        <begin position="332"/>
        <end position="360"/>
    </location>
</feature>
<keyword evidence="1" id="KW-0833">Ubl conjugation pathway</keyword>
<feature type="region of interest" description="Disordered" evidence="4">
    <location>
        <begin position="1108"/>
        <end position="1129"/>
    </location>
</feature>
<dbReference type="PROSITE" id="PS00028">
    <property type="entry name" value="ZINC_FINGER_C2H2_1"/>
    <property type="match status" value="1"/>
</dbReference>
<dbReference type="InterPro" id="IPR011990">
    <property type="entry name" value="TPR-like_helical_dom_sf"/>
</dbReference>
<evidence type="ECO:0000256" key="3">
    <source>
        <dbReference type="PROSITE-ProRule" id="PRU00042"/>
    </source>
</evidence>
<feature type="compositionally biased region" description="Basic and acidic residues" evidence="4">
    <location>
        <begin position="109"/>
        <end position="121"/>
    </location>
</feature>
<keyword evidence="3" id="KW-0862">Zinc</keyword>
<evidence type="ECO:0000313" key="6">
    <source>
        <dbReference type="EMBL" id="MQM12439.1"/>
    </source>
</evidence>
<proteinExistence type="predicted"/>
<reference evidence="6" key="1">
    <citation type="submission" date="2017-07" db="EMBL/GenBank/DDBJ databases">
        <title>Taro Niue Genome Assembly and Annotation.</title>
        <authorList>
            <person name="Atibalentja N."/>
            <person name="Keating K."/>
            <person name="Fields C.J."/>
        </authorList>
    </citation>
    <scope>NUCLEOTIDE SEQUENCE</scope>
    <source>
        <strain evidence="6">Niue_2</strain>
        <tissue evidence="6">Leaf</tissue>
    </source>
</reference>
<sequence>MALRRGNHTKAIRLMKEAAARHGSSALLHRVHGTVSVKVASLMDDPSAKLRHLRNAVESAHRAVELSPSSVEFAHFYANLLFEAATDGKGYEEVVQECERALSIPEPVDPARESLHQEESQQRLGSTPEARVSHIHQELRSLIQKANIASISSWVKNLNGAAVGMGEEKFRLIPIRRLSSPEDPMEVKLIQSARRPNEIKKATKTPEERRKEIEVRVAAARLLQHNPTPSSSHEDEPSPPSSSPSPSSSSSAQRLVERRKLMNARKLMSSADRMEQVKRYCNSIGPEKRCSFLEIVVSDLKQHFVATKDTVASDFLSEALSFAEANGMWKFWLCCKCGEKFANSDSHAQHVMHEHMGSLPPKLQCLLPQELDGEWVEMLVNGSWKPIDTSAALKMLEDEQLLKYQSLGQDNDSDDNGKDRDFLSDYWSSRNTSDSSASPQGDSSVDTVCNGLSEERKDNYIANSITGENSDNFHKWPLSDDAERIKLLERIHAMFELLLKYRCLGTTHLNKIVQFTMHELQGLPSGSHFLNQGLDQSPLCISFLDASQLRKVLKFLQDLSYSCGLARYSEKESLADDMVSAIQGSDFQEEIVLSRDLSKLVLDRHLFRSKSISNGLDDSGINDGTDMFDTNAFVTWLFAGPSTGEQLTAWAHLREEKFQQGTEILQALEKEFYLLQNACETKGEHLSYEAALQTIENCQVADAKRREHLTKLDTQNYEAFLRRRREELLKRENDMMSTSCRFELDAISNVLKDSQSLNLGHFGHDDMTSGLTPRLCELDAGDDGEWKTQDYLYQADACIEIAVQRQKEQLYLEVGKIDARILRHVNTMQLLENKLGPASSFDYCLMILPFVKSFMRSHLEDLVDKDAVEKSEAAKEAFLAELALDAKKNTNKAGDHLKQAQEKKDKRKSKEYRKSRDTKAFNSNEQALYSSQVEEKSVELLAATDTNQIQSELTTSDYLNGEEENRRRVELEAEERKLGEALEFQRRIEHEAKQRHLAEQCRKASATSSGSLGKVASNINMESACLENGLEEHHNERRLENGSLVNLRGDTESKNEISMERDSANEKCVSPVWMGGEASLVSPSPDTRPEGPAPPRVAVSRILRPNVSGDGEDLRRDIGGGRLSRGVASPDVGRAGGILILWNPFEVEEVEEDRQ</sequence>
<feature type="non-terminal residue" evidence="6">
    <location>
        <position position="1155"/>
    </location>
</feature>
<feature type="compositionally biased region" description="Low complexity" evidence="4">
    <location>
        <begin position="433"/>
        <end position="446"/>
    </location>
</feature>
<keyword evidence="3" id="KW-0479">Metal-binding</keyword>
<feature type="region of interest" description="Disordered" evidence="4">
    <location>
        <begin position="430"/>
        <end position="449"/>
    </location>
</feature>
<dbReference type="InterPro" id="IPR013087">
    <property type="entry name" value="Znf_C2H2_type"/>
</dbReference>
<accession>A0A843WR25</accession>
<comment type="caution">
    <text evidence="6">The sequence shown here is derived from an EMBL/GenBank/DDBJ whole genome shotgun (WGS) entry which is preliminary data.</text>
</comment>
<dbReference type="Gene3D" id="1.25.40.10">
    <property type="entry name" value="Tetratricopeptide repeat domain"/>
    <property type="match status" value="1"/>
</dbReference>
<feature type="compositionally biased region" description="Basic and acidic residues" evidence="4">
    <location>
        <begin position="890"/>
        <end position="904"/>
    </location>
</feature>
<dbReference type="Pfam" id="PF04781">
    <property type="entry name" value="DUF627"/>
    <property type="match status" value="1"/>
</dbReference>
<feature type="region of interest" description="Disordered" evidence="4">
    <location>
        <begin position="890"/>
        <end position="928"/>
    </location>
</feature>
<keyword evidence="7" id="KW-1185">Reference proteome</keyword>
<feature type="region of interest" description="Disordered" evidence="4">
    <location>
        <begin position="192"/>
        <end position="211"/>
    </location>
</feature>
<keyword evidence="3" id="KW-0863">Zinc-finger</keyword>
<evidence type="ECO:0000256" key="4">
    <source>
        <dbReference type="SAM" id="MobiDB-lite"/>
    </source>
</evidence>
<organism evidence="6 7">
    <name type="scientific">Colocasia esculenta</name>
    <name type="common">Wild taro</name>
    <name type="synonym">Arum esculentum</name>
    <dbReference type="NCBI Taxonomy" id="4460"/>
    <lineage>
        <taxon>Eukaryota</taxon>
        <taxon>Viridiplantae</taxon>
        <taxon>Streptophyta</taxon>
        <taxon>Embryophyta</taxon>
        <taxon>Tracheophyta</taxon>
        <taxon>Spermatophyta</taxon>
        <taxon>Magnoliopsida</taxon>
        <taxon>Liliopsida</taxon>
        <taxon>Araceae</taxon>
        <taxon>Aroideae</taxon>
        <taxon>Colocasieae</taxon>
        <taxon>Colocasia</taxon>
    </lineage>
</organism>
<dbReference type="GO" id="GO:0016787">
    <property type="term" value="F:hydrolase activity"/>
    <property type="evidence" value="ECO:0007669"/>
    <property type="project" value="UniProtKB-KW"/>
</dbReference>
<dbReference type="OrthoDB" id="784698at2759"/>
<dbReference type="PANTHER" id="PTHR22975">
    <property type="entry name" value="UBIQUITIN SPECIFIC PROTEINASE"/>
    <property type="match status" value="1"/>
</dbReference>
<name>A0A843WR25_COLES</name>
<feature type="region of interest" description="Disordered" evidence="4">
    <location>
        <begin position="224"/>
        <end position="255"/>
    </location>
</feature>
<dbReference type="GO" id="GO:0008270">
    <property type="term" value="F:zinc ion binding"/>
    <property type="evidence" value="ECO:0007669"/>
    <property type="project" value="UniProtKB-KW"/>
</dbReference>
<dbReference type="InterPro" id="IPR052398">
    <property type="entry name" value="Ubiquitin_hydrolase_53/54"/>
</dbReference>
<feature type="compositionally biased region" description="Basic and acidic residues" evidence="4">
    <location>
        <begin position="195"/>
        <end position="211"/>
    </location>
</feature>